<accession>Q7VMD8</accession>
<protein>
    <submittedName>
        <fullName evidence="1">Uncharacterized protein</fullName>
    </submittedName>
</protein>
<gene>
    <name evidence="1" type="ordered locus">HD_1044</name>
</gene>
<dbReference type="Proteomes" id="UP000001022">
    <property type="component" value="Chromosome"/>
</dbReference>
<proteinExistence type="predicted"/>
<dbReference type="KEGG" id="hdu:HD_1044"/>
<keyword evidence="2" id="KW-1185">Reference proteome</keyword>
<name>Q7VMD8_HAEDU</name>
<dbReference type="AlphaFoldDB" id="Q7VMD8"/>
<organism evidence="1 2">
    <name type="scientific">Haemophilus ducreyi (strain 35000HP / ATCC 700724)</name>
    <dbReference type="NCBI Taxonomy" id="233412"/>
    <lineage>
        <taxon>Bacteria</taxon>
        <taxon>Pseudomonadati</taxon>
        <taxon>Pseudomonadota</taxon>
        <taxon>Gammaproteobacteria</taxon>
        <taxon>Pasteurellales</taxon>
        <taxon>Pasteurellaceae</taxon>
        <taxon>Haemophilus</taxon>
    </lineage>
</organism>
<dbReference type="HOGENOM" id="CLU_2954074_0_0_6"/>
<evidence type="ECO:0000313" key="2">
    <source>
        <dbReference type="Proteomes" id="UP000001022"/>
    </source>
</evidence>
<evidence type="ECO:0000313" key="1">
    <source>
        <dbReference type="EMBL" id="AAP95918.1"/>
    </source>
</evidence>
<dbReference type="EMBL" id="AE017143">
    <property type="protein sequence ID" value="AAP95918.1"/>
    <property type="molecule type" value="Genomic_DNA"/>
</dbReference>
<dbReference type="STRING" id="233412.HD_1044"/>
<sequence length="59" mass="6941">MRKFTIFECNRIGAIGKVITKFAHFFRLNFTCLQVLNLYNSDIQSHLFFNPCFHKLVTG</sequence>
<reference evidence="2" key="1">
    <citation type="submission" date="2003-06" db="EMBL/GenBank/DDBJ databases">
        <title>The complete genome sequence of Haemophilus ducreyi.</title>
        <authorList>
            <person name="Munson R.S. Jr."/>
            <person name="Ray W.C."/>
            <person name="Mahairas G."/>
            <person name="Sabo P."/>
            <person name="Mungur R."/>
            <person name="Johnson L."/>
            <person name="Nguyen D."/>
            <person name="Wang J."/>
            <person name="Forst C."/>
            <person name="Hood L."/>
        </authorList>
    </citation>
    <scope>NUCLEOTIDE SEQUENCE [LARGE SCALE GENOMIC DNA]</scope>
    <source>
        <strain evidence="2">35000HP / ATCC 700724</strain>
    </source>
</reference>